<gene>
    <name evidence="1" type="ORF">SAMN02745973_00255</name>
</gene>
<keyword evidence="2" id="KW-1185">Reference proteome</keyword>
<evidence type="ECO:0000313" key="2">
    <source>
        <dbReference type="Proteomes" id="UP000196365"/>
    </source>
</evidence>
<name>A0A1T4K012_9FIRM</name>
<protein>
    <submittedName>
        <fullName evidence="1">Uncharacterized protein</fullName>
    </submittedName>
</protein>
<dbReference type="OrthoDB" id="1955035at2"/>
<accession>A0A1T4K012</accession>
<dbReference type="Proteomes" id="UP000196365">
    <property type="component" value="Unassembled WGS sequence"/>
</dbReference>
<dbReference type="Pfam" id="PF21835">
    <property type="entry name" value="YIEGIA_cap"/>
    <property type="match status" value="1"/>
</dbReference>
<dbReference type="AlphaFoldDB" id="A0A1T4K012"/>
<reference evidence="1 2" key="1">
    <citation type="submission" date="2017-02" db="EMBL/GenBank/DDBJ databases">
        <authorList>
            <person name="Peterson S.W."/>
        </authorList>
    </citation>
    <scope>NUCLEOTIDE SEQUENCE [LARGE SCALE GENOMIC DNA]</scope>
    <source>
        <strain evidence="1 2">DSM 15102</strain>
    </source>
</reference>
<dbReference type="RefSeq" id="WP_087677697.1">
    <property type="nucleotide sequence ID" value="NZ_FUWV01000001.1"/>
</dbReference>
<proteinExistence type="predicted"/>
<organism evidence="1 2">
    <name type="scientific">Garciella nitratireducens DSM 15102</name>
    <dbReference type="NCBI Taxonomy" id="1121911"/>
    <lineage>
        <taxon>Bacteria</taxon>
        <taxon>Bacillati</taxon>
        <taxon>Bacillota</taxon>
        <taxon>Clostridia</taxon>
        <taxon>Eubacteriales</taxon>
        <taxon>Eubacteriaceae</taxon>
        <taxon>Garciella</taxon>
    </lineage>
</organism>
<dbReference type="EMBL" id="FUWV01000001">
    <property type="protein sequence ID" value="SJZ35806.1"/>
    <property type="molecule type" value="Genomic_DNA"/>
</dbReference>
<dbReference type="InterPro" id="IPR054055">
    <property type="entry name" value="YpzH"/>
</dbReference>
<evidence type="ECO:0000313" key="1">
    <source>
        <dbReference type="EMBL" id="SJZ35806.1"/>
    </source>
</evidence>
<sequence>MDVGIKEYIIAIVTIDPEKVSSGGVPVFFAKDEEERERVSLYIAKVTLGMIHDLHNGCYIIVRH</sequence>